<dbReference type="PROSITE" id="PS51450">
    <property type="entry name" value="LRR"/>
    <property type="match status" value="6"/>
</dbReference>
<keyword evidence="4" id="KW-0677">Repeat</keyword>
<keyword evidence="2" id="KW-0963">Cytoplasm</keyword>
<comment type="caution">
    <text evidence="7">The sequence shown here is derived from an EMBL/GenBank/DDBJ whole genome shotgun (WGS) entry which is preliminary data.</text>
</comment>
<dbReference type="InterPro" id="IPR013101">
    <property type="entry name" value="LRR_PRU1-like"/>
</dbReference>
<dbReference type="PANTHER" id="PTHR15454">
    <property type="entry name" value="NISCHARIN RELATED"/>
    <property type="match status" value="1"/>
</dbReference>
<feature type="region of interest" description="Disordered" evidence="5">
    <location>
        <begin position="2062"/>
        <end position="2110"/>
    </location>
</feature>
<name>A0AAV7Y6X7_9EUKA</name>
<dbReference type="Gene3D" id="1.20.1070.10">
    <property type="entry name" value="Rhodopsin 7-helix transmembrane proteins"/>
    <property type="match status" value="1"/>
</dbReference>
<evidence type="ECO:0000256" key="5">
    <source>
        <dbReference type="SAM" id="MobiDB-lite"/>
    </source>
</evidence>
<dbReference type="SMART" id="SM00369">
    <property type="entry name" value="LRR_TYP"/>
    <property type="match status" value="8"/>
</dbReference>
<evidence type="ECO:0000313" key="8">
    <source>
        <dbReference type="Proteomes" id="UP001146793"/>
    </source>
</evidence>
<protein>
    <submittedName>
        <fullName evidence="7">Dynein assembly factor 1 axonemal</fullName>
    </submittedName>
</protein>
<dbReference type="InterPro" id="IPR032675">
    <property type="entry name" value="LRR_dom_sf"/>
</dbReference>
<feature type="compositionally biased region" description="Basic and acidic residues" evidence="5">
    <location>
        <begin position="2099"/>
        <end position="2109"/>
    </location>
</feature>
<feature type="region of interest" description="Disordered" evidence="5">
    <location>
        <begin position="746"/>
        <end position="766"/>
    </location>
</feature>
<feature type="compositionally biased region" description="Low complexity" evidence="5">
    <location>
        <begin position="1994"/>
        <end position="2023"/>
    </location>
</feature>
<gene>
    <name evidence="7" type="ORF">M0812_27186</name>
</gene>
<feature type="transmembrane region" description="Helical" evidence="6">
    <location>
        <begin position="1721"/>
        <end position="1745"/>
    </location>
</feature>
<keyword evidence="3" id="KW-0433">Leucine-rich repeat</keyword>
<evidence type="ECO:0000256" key="6">
    <source>
        <dbReference type="SAM" id="Phobius"/>
    </source>
</evidence>
<dbReference type="EMBL" id="JANTQA010000070">
    <property type="protein sequence ID" value="KAJ3424761.1"/>
    <property type="molecule type" value="Genomic_DNA"/>
</dbReference>
<dbReference type="SMART" id="SM00365">
    <property type="entry name" value="LRR_SD22"/>
    <property type="match status" value="6"/>
</dbReference>
<feature type="region of interest" description="Disordered" evidence="5">
    <location>
        <begin position="1929"/>
        <end position="2023"/>
    </location>
</feature>
<feature type="transmembrane region" description="Helical" evidence="6">
    <location>
        <begin position="1496"/>
        <end position="1513"/>
    </location>
</feature>
<dbReference type="Proteomes" id="UP001146793">
    <property type="component" value="Unassembled WGS sequence"/>
</dbReference>
<feature type="transmembrane region" description="Helical" evidence="6">
    <location>
        <begin position="1632"/>
        <end position="1653"/>
    </location>
</feature>
<evidence type="ECO:0000256" key="2">
    <source>
        <dbReference type="ARBA" id="ARBA00022490"/>
    </source>
</evidence>
<dbReference type="InterPro" id="IPR003591">
    <property type="entry name" value="Leu-rich_rpt_typical-subtyp"/>
</dbReference>
<feature type="transmembrane region" description="Helical" evidence="6">
    <location>
        <begin position="1525"/>
        <end position="1547"/>
    </location>
</feature>
<dbReference type="Gene3D" id="3.80.10.10">
    <property type="entry name" value="Ribonuclease Inhibitor"/>
    <property type="match status" value="8"/>
</dbReference>
<evidence type="ECO:0000313" key="7">
    <source>
        <dbReference type="EMBL" id="KAJ3424761.1"/>
    </source>
</evidence>
<dbReference type="SUPFAM" id="SSF52058">
    <property type="entry name" value="L domain-like"/>
    <property type="match status" value="2"/>
</dbReference>
<feature type="transmembrane region" description="Helical" evidence="6">
    <location>
        <begin position="1553"/>
        <end position="1572"/>
    </location>
</feature>
<accession>A0AAV7Y6X7</accession>
<evidence type="ECO:0000256" key="1">
    <source>
        <dbReference type="ARBA" id="ARBA00004496"/>
    </source>
</evidence>
<feature type="compositionally biased region" description="Basic residues" evidence="5">
    <location>
        <begin position="1962"/>
        <end position="1978"/>
    </location>
</feature>
<evidence type="ECO:0000256" key="3">
    <source>
        <dbReference type="ARBA" id="ARBA00022614"/>
    </source>
</evidence>
<sequence length="2160" mass="250743">MTNQEYKEFILEDEKAIQTTDLQNRSEHVDLVFLQDAKFELDSSRGTNYSSTVPFKFPKDTKEKDFIPCPINFQIREFMNNIREPLYGSFLPGFDLEKFEKERNRPFLRYIPYVHRKKLSPIRLPTDIPENQKLFDPNILKTSHKRIAMIAFGNLKLSPQKSSILCQRISKFKRIEILIVKACRINSVKHFRFPRLRICDFSNNNLKNKKTLITFLRKSPGLEILNLIGNPVAKTKNFRPLILYHCRRMSLLNRQRVTIKERMSSIKKYGNKTINSKLGRIRFDLIISSLPVIRSMTVWNPNNVVRLILPSLKISEFHVGSFFSLQLLDLSKNNIEKMMGAGLENCVRLLDLNLSNNKIKNLNQVLNVVPYCASLQNLNIEHNPNLKEYRLDVIYACRELKGTNRQPGLAKFDEAPVDLDEYLLAMKAKGGKNKKEIEDMKWKFAQISYFGNYQIHQIQGFCENVNLANFSNFNLKIIDLMRYPKLIILKLRNNNLKRIKGLGNLPNLQLLDLSCNPKLDLKNTLNQLSKNRNLVNVSFAKDLRITMEGELMNEGYEEVVNSEPLSIYNKEYRVVTLSTLLKSNVNLSILDALNITFEDRISSLEQISEEISYSRKAIEQYKFLLGIKYCVVPAELRTYHFSQVKLNDQYDTSNIIQLNKLNGLGLKDGFCDFSAFVNLEELNLSDNGIKNIFNLGLDNLKNLRIVDLSFNRINNTIKEIANWIGQMGSLEIICLRGNPCLKKKQKIKKDRENVRQKGGTKDNESRNRNNLLSLITNLQNRDCRLRVIDTEITITERVDAWKARGATDEQCNELRFQTTIHTRLSREALSNLESVKVLDLSDAELKQISITEFPNLRRLSLKNNFFKEARNIKGLSGLEELKVLDLRSNRIKNPKSFIKLINDNLPHLVSIGMASNPFTKVRRKSRSSNSDKTKLQAYRQDFLNKLTCLMDPSCVLQQLDSIEIKIEEMICIVKHNKTEQRLKKFNFEEFRSKVTINRRLPKRKKKSSFTEINLQSCGLTTINLMKFINLVTLSLRENKLTDATLTQNNFISLSKLKTLDLRDNRIKSVQSYGTIVSVLPELKSLFITGNPSCQDNNSKARIKIISNTPSLMQVGCKLEYLNGQLIHIKEICQAITLNSSSNKNKNKNKNNKKKIKNRMINYERHRFNIIIEKLMIDPGTCHNLNLTGYSLQYLGSVNKFESLQKLCLQKNRLRTLKNQNLDQLKTLRYLDLQNNKIESVDEMINELIEIPNLRFLYIKNATRNSDLSNPKSYVKDVCLKLRGLQMLDGIKNPFPLDQAQSSALKELEIITDHVGGNPNKVTCMDLSKQNFSVNLFGPILQQLAQLPVKELYMSGNDWEQMDGYRFLVVHSIKTLQYLDGIMVTMAQRDNALSYYESQLSKKGKDKAGLISAIFGMGLGSAGLDGKTQQERDNEFKNRAMSNVKENVDPNDLHNARNNANRNLSHGVQYTKKELQRINFQKQYKRFQPLGTNITKLEIIVSFFQILGLLISLIDSSIWPKIFIDLSWITFPFAIDIDFLIIVFNINIPISFQYTKFTIFMAFPVIIMAIYYIKIDRKKWKRKYITNWKRTKLKIVLAWLLGTATCVFGGFLSDYGKFKNQSNTSYEWTETQIGLAIVFSGIYTFIVFLYYFNARTFRRHQSDKYWFGLNKYKKRISLFLFTIMYMPLARVILYNFRCDSKREKLIIWEDKKCPKSLADLEAIHYLSIVFGLFYIIGIPILFFVLINKRVEEVIKCYKLDEKNEKLKLMKKNKTKDKRYIKNKKKKYKEEYKRRVKEFKSPESYLYDAHTKQFKFYKPIQMVERFLYLILTVFYGAGKLLGFAAFIVIFIFTSIALIFRPFSDYVEDLLDDVGKLVNCVSIMIGTMLAYNIKNLSENLAGWVLVLCNTFFLVAICGAFLLNPIRKKRAKKKAKGYLKKKRRDKIRRNKKRRLEEKKKREKEAKKKRKETISQRKKKNKSKSISNSKQKSKIVLVSDSKSTSNSDSDSDSDSNSNTYSDSDSNTFSDTDGLIKLEDLHSNELLNSQSSEDELTKKKRTKTVLQQQGFYVSDGEQSLGDLTDLSENLDDDDDDEDDDDDDEINKVDESKFDEEIVSDNEIQKDWLVTDIQNEIKDNYNYIPSKRGKNGTLITPDEFDLVKEKK</sequence>
<dbReference type="SUPFAM" id="SSF52047">
    <property type="entry name" value="RNI-like"/>
    <property type="match status" value="1"/>
</dbReference>
<proteinExistence type="predicted"/>
<feature type="compositionally biased region" description="Acidic residues" evidence="5">
    <location>
        <begin position="2082"/>
        <end position="2098"/>
    </location>
</feature>
<keyword evidence="6" id="KW-0812">Transmembrane</keyword>
<feature type="transmembrane region" description="Helical" evidence="6">
    <location>
        <begin position="1592"/>
        <end position="1612"/>
    </location>
</feature>
<feature type="transmembrane region" description="Helical" evidence="6">
    <location>
        <begin position="1897"/>
        <end position="1919"/>
    </location>
</feature>
<feature type="compositionally biased region" description="Basic residues" evidence="5">
    <location>
        <begin position="1929"/>
        <end position="1949"/>
    </location>
</feature>
<feature type="region of interest" description="Disordered" evidence="5">
    <location>
        <begin position="2036"/>
        <end position="2055"/>
    </location>
</feature>
<reference evidence="7" key="1">
    <citation type="submission" date="2022-08" db="EMBL/GenBank/DDBJ databases">
        <title>Novel sulphate-reducing endosymbionts in the free-living metamonad Anaeramoeba.</title>
        <authorList>
            <person name="Jerlstrom-Hultqvist J."/>
            <person name="Cepicka I."/>
            <person name="Gallot-Lavallee L."/>
            <person name="Salas-Leiva D."/>
            <person name="Curtis B.A."/>
            <person name="Zahonova K."/>
            <person name="Pipaliya S."/>
            <person name="Dacks J."/>
            <person name="Roger A.J."/>
        </authorList>
    </citation>
    <scope>NUCLEOTIDE SEQUENCE</scope>
    <source>
        <strain evidence="7">Busselton2</strain>
    </source>
</reference>
<keyword evidence="6" id="KW-0472">Membrane</keyword>
<comment type="subcellular location">
    <subcellularLocation>
        <location evidence="1">Cytoplasm</location>
    </subcellularLocation>
</comment>
<feature type="compositionally biased region" description="Basic and acidic residues" evidence="5">
    <location>
        <begin position="749"/>
        <end position="766"/>
    </location>
</feature>
<dbReference type="PANTHER" id="PTHR15454:SF69">
    <property type="entry name" value="SERINE_THREONINE-PROTEIN KINASE 11-INTERACTING PROTEIN"/>
    <property type="match status" value="1"/>
</dbReference>
<organism evidence="7 8">
    <name type="scientific">Anaeramoeba flamelloides</name>
    <dbReference type="NCBI Taxonomy" id="1746091"/>
    <lineage>
        <taxon>Eukaryota</taxon>
        <taxon>Metamonada</taxon>
        <taxon>Anaeramoebidae</taxon>
        <taxon>Anaeramoeba</taxon>
    </lineage>
</organism>
<evidence type="ECO:0000256" key="4">
    <source>
        <dbReference type="ARBA" id="ARBA00022737"/>
    </source>
</evidence>
<keyword evidence="6" id="KW-1133">Transmembrane helix</keyword>
<feature type="transmembrane region" description="Helical" evidence="6">
    <location>
        <begin position="1824"/>
        <end position="1857"/>
    </location>
</feature>
<dbReference type="Pfam" id="PF07723">
    <property type="entry name" value="LRR_2"/>
    <property type="match status" value="1"/>
</dbReference>
<feature type="compositionally biased region" description="Basic and acidic residues" evidence="5">
    <location>
        <begin position="1950"/>
        <end position="1961"/>
    </location>
</feature>
<feature type="transmembrane region" description="Helical" evidence="6">
    <location>
        <begin position="1674"/>
        <end position="1695"/>
    </location>
</feature>
<dbReference type="CDD" id="cd00637">
    <property type="entry name" value="7tm_classA_rhodopsin-like"/>
    <property type="match status" value="1"/>
</dbReference>
<dbReference type="GO" id="GO:0005737">
    <property type="term" value="C:cytoplasm"/>
    <property type="evidence" value="ECO:0007669"/>
    <property type="project" value="UniProtKB-SubCell"/>
</dbReference>
<dbReference type="InterPro" id="IPR001611">
    <property type="entry name" value="Leu-rich_rpt"/>
</dbReference>